<dbReference type="SUPFAM" id="SSF50969">
    <property type="entry name" value="YVTN repeat-like/Quinoprotein amine dehydrogenase"/>
    <property type="match status" value="1"/>
</dbReference>
<dbReference type="InterPro" id="IPR048996">
    <property type="entry name" value="PGRS_rpt"/>
</dbReference>
<accession>A0A653F1R5</accession>
<evidence type="ECO:0000256" key="1">
    <source>
        <dbReference type="SAM" id="MobiDB-lite"/>
    </source>
</evidence>
<evidence type="ECO:0000259" key="2">
    <source>
        <dbReference type="Pfam" id="PF00934"/>
    </source>
</evidence>
<feature type="domain" description="PE" evidence="2">
    <location>
        <begin position="4"/>
        <end position="94"/>
    </location>
</feature>
<dbReference type="Pfam" id="PF00934">
    <property type="entry name" value="PE"/>
    <property type="match status" value="1"/>
</dbReference>
<protein>
    <submittedName>
        <fullName evidence="3">PE family protein</fullName>
    </submittedName>
</protein>
<dbReference type="InterPro" id="IPR000084">
    <property type="entry name" value="PE-PGRS_N"/>
</dbReference>
<feature type="compositionally biased region" description="Polar residues" evidence="1">
    <location>
        <begin position="273"/>
        <end position="282"/>
    </location>
</feature>
<dbReference type="AlphaFoldDB" id="A0A653F1R5"/>
<feature type="compositionally biased region" description="Gly residues" evidence="1">
    <location>
        <begin position="122"/>
        <end position="141"/>
    </location>
</feature>
<dbReference type="InterPro" id="IPR011044">
    <property type="entry name" value="Quino_amine_DH_bsu"/>
</dbReference>
<feature type="compositionally biased region" description="Low complexity" evidence="1">
    <location>
        <begin position="227"/>
        <end position="248"/>
    </location>
</feature>
<dbReference type="InterPro" id="IPR038332">
    <property type="entry name" value="PPE_sf"/>
</dbReference>
<dbReference type="Pfam" id="PF21526">
    <property type="entry name" value="PGRS"/>
    <property type="match status" value="1"/>
</dbReference>
<organism evidence="3">
    <name type="scientific">Mycobacterium riyadhense</name>
    <dbReference type="NCBI Taxonomy" id="486698"/>
    <lineage>
        <taxon>Bacteria</taxon>
        <taxon>Bacillati</taxon>
        <taxon>Actinomycetota</taxon>
        <taxon>Actinomycetes</taxon>
        <taxon>Mycobacteriales</taxon>
        <taxon>Mycobacteriaceae</taxon>
        <taxon>Mycobacterium</taxon>
    </lineage>
</organism>
<dbReference type="RefSeq" id="WP_204804811.1">
    <property type="nucleotide sequence ID" value="NZ_CAJMWL010000001.1"/>
</dbReference>
<evidence type="ECO:0000313" key="3">
    <source>
        <dbReference type="EMBL" id="VTP03553.1"/>
    </source>
</evidence>
<feature type="region of interest" description="Disordered" evidence="1">
    <location>
        <begin position="186"/>
        <end position="285"/>
    </location>
</feature>
<sequence length="545" mass="53759">MAYLVAVPELLSSAARDLFGIGAALGAANAAAAVPTTEILAAAEDEVSAAVASLFAGNARQYQALSAQVDALHQQFVESLAASSGFYAAAELDNANPLQQAALNLINAPTRTLLGRPLIGNGADGTPGTGEDGRPGGLLYGNGGNGASGAAGQAGGDGGSAGLIGNGGAGGQGGIGGQAGAGATVGAPGGRGGNGGLLWGDGGNGGTGGSGPNPGPGGAGGAGGQLAGHAGATGAQGAKVNGPSDPGSPGDPGGPSQPPGQNAVDAARDGDLASSNGGTITNGDLEEISGIDAGINNPNVHWVHNDSGDSARIFAIDSTTGQTLGTYNLGGATAVDWEDIEVAKGPDGKSYIYVGDIGDNGHSRSDVVIYRVPEPIVTGTASSPTNTTLTGVERLRVTYPNGERINSESLAVDPRTGNVMLVEKTDADVSRVYVAPVGAWGGSADTTLQQVATLDLSDAHSQLTTSADYSADGSQLVVRTYDDVLLWNRAEGSSAWSPFSQQPVDGPLVDEQQGEAIAFHPDGTGYVTVSEGSNQTLHNYGPRTT</sequence>
<feature type="region of interest" description="Disordered" evidence="1">
    <location>
        <begin position="117"/>
        <end position="141"/>
    </location>
</feature>
<dbReference type="EMBL" id="LR589164">
    <property type="protein sequence ID" value="VTP03553.1"/>
    <property type="molecule type" value="Genomic_DNA"/>
</dbReference>
<dbReference type="SUPFAM" id="SSF140459">
    <property type="entry name" value="PE/PPE dimer-like"/>
    <property type="match status" value="1"/>
</dbReference>
<dbReference type="Gene3D" id="1.10.287.850">
    <property type="entry name" value="HP0062-like domain"/>
    <property type="match status" value="1"/>
</dbReference>
<reference evidence="3" key="1">
    <citation type="submission" date="2019-05" db="EMBL/GenBank/DDBJ databases">
        <authorList>
            <person name="Naeem R."/>
            <person name="Antony C."/>
            <person name="Guan Q."/>
        </authorList>
    </citation>
    <scope>NUCLEOTIDE SEQUENCE</scope>
    <source>
        <strain evidence="3">2</strain>
    </source>
</reference>
<feature type="compositionally biased region" description="Gly residues" evidence="1">
    <location>
        <begin position="187"/>
        <end position="226"/>
    </location>
</feature>
<name>A0A653F1R5_9MYCO</name>
<proteinExistence type="predicted"/>
<gene>
    <name evidence="3" type="ORF">BIN_B_05135</name>
</gene>